<feature type="transmembrane region" description="Helical" evidence="8">
    <location>
        <begin position="365"/>
        <end position="391"/>
    </location>
</feature>
<evidence type="ECO:0000256" key="5">
    <source>
        <dbReference type="ARBA" id="ARBA00022989"/>
    </source>
</evidence>
<evidence type="ECO:0000256" key="1">
    <source>
        <dbReference type="ARBA" id="ARBA00004141"/>
    </source>
</evidence>
<dbReference type="AlphaFoldDB" id="A0A1E3HEP6"/>
<dbReference type="GO" id="GO:0016020">
    <property type="term" value="C:membrane"/>
    <property type="evidence" value="ECO:0007669"/>
    <property type="project" value="UniProtKB-SubCell"/>
</dbReference>
<comment type="caution">
    <text evidence="10">The sequence shown here is derived from an EMBL/GenBank/DDBJ whole genome shotgun (WGS) entry which is preliminary data.</text>
</comment>
<reference evidence="10 11" key="1">
    <citation type="submission" date="2016-06" db="EMBL/GenBank/DDBJ databases">
        <title>Evolution of pathogenesis and genome organization in the Tremellales.</title>
        <authorList>
            <person name="Cuomo C."/>
            <person name="Litvintseva A."/>
            <person name="Heitman J."/>
            <person name="Chen Y."/>
            <person name="Sun S."/>
            <person name="Springer D."/>
            <person name="Dromer F."/>
            <person name="Young S."/>
            <person name="Zeng Q."/>
            <person name="Chapman S."/>
            <person name="Gujja S."/>
            <person name="Saif S."/>
            <person name="Birren B."/>
        </authorList>
    </citation>
    <scope>NUCLEOTIDE SEQUENCE [LARGE SCALE GENOMIC DNA]</scope>
    <source>
        <strain evidence="10 11">CBS 6039</strain>
    </source>
</reference>
<protein>
    <recommendedName>
        <fullName evidence="9">Major facilitator superfamily (MFS) profile domain-containing protein</fullName>
    </recommendedName>
</protein>
<dbReference type="Gene3D" id="1.20.1250.20">
    <property type="entry name" value="MFS general substrate transporter like domains"/>
    <property type="match status" value="1"/>
</dbReference>
<keyword evidence="11" id="KW-1185">Reference proteome</keyword>
<feature type="domain" description="Major facilitator superfamily (MFS) profile" evidence="9">
    <location>
        <begin position="20"/>
        <end position="457"/>
    </location>
</feature>
<name>A0A1E3HEP6_9TREE</name>
<dbReference type="STRING" id="1295533.A0A1E3HEP6"/>
<feature type="compositionally biased region" description="Polar residues" evidence="7">
    <location>
        <begin position="523"/>
        <end position="538"/>
    </location>
</feature>
<evidence type="ECO:0000256" key="2">
    <source>
        <dbReference type="ARBA" id="ARBA00010992"/>
    </source>
</evidence>
<organism evidence="10 11">
    <name type="scientific">Cryptococcus amylolentus CBS 6039</name>
    <dbReference type="NCBI Taxonomy" id="1295533"/>
    <lineage>
        <taxon>Eukaryota</taxon>
        <taxon>Fungi</taxon>
        <taxon>Dikarya</taxon>
        <taxon>Basidiomycota</taxon>
        <taxon>Agaricomycotina</taxon>
        <taxon>Tremellomycetes</taxon>
        <taxon>Tremellales</taxon>
        <taxon>Cryptococcaceae</taxon>
        <taxon>Cryptococcus</taxon>
    </lineage>
</organism>
<sequence>MLHKYLSKIFAPGIGMRILPYVCFNLAIVANGINNGIINSIQASEQWQTFFEFPSGSTLGILNSISILGMVLGNVIAPWTANDRFGRRICTAIGCCMLILATGLQAGAKNIGMYLAARFILGLGSIYVHQAAPAFLSEFAAPSERTAILGLYLPNMYLGNVVIGWVCYSTVTWSSNWSWQVPSMVQAIPPLLQLALLPFVPESPRWLVVHGQTEKAREVLIKYHGQGEETEVVACTLQEIIDSVEDEKTGHRSGGWLDLVRTKDMRIRTVIAALVGIASQWSGNGIITYYLTTVLKSAGITSPKTQTMFTAFLNLYTYLFATGLAPLTSLFGRRPIFMTALISMLLIWVTFTGLSAGYIQTGHKAMASGVLGMLFLYQTAYGAVWVTLFMFPVELFPSALRARGLAAQNSIDYLGLFLNVYVNPMAMDAIKWKYYLVYVPVIVVQMVVVYFLFPETAGYPLEVVEQYFIDHPRWFSGPKSKKLMAETAARHGARLTELSGAAVANFHDVETPEAPSRDESFSGEKNVTRVQTVPTLSD</sequence>
<feature type="transmembrane region" description="Helical" evidence="8">
    <location>
        <begin position="338"/>
        <end position="359"/>
    </location>
</feature>
<evidence type="ECO:0000256" key="8">
    <source>
        <dbReference type="SAM" id="Phobius"/>
    </source>
</evidence>
<gene>
    <name evidence="10" type="ORF">L202_07129</name>
</gene>
<dbReference type="InterPro" id="IPR036259">
    <property type="entry name" value="MFS_trans_sf"/>
</dbReference>
<feature type="region of interest" description="Disordered" evidence="7">
    <location>
        <begin position="511"/>
        <end position="538"/>
    </location>
</feature>
<evidence type="ECO:0000256" key="4">
    <source>
        <dbReference type="ARBA" id="ARBA00022692"/>
    </source>
</evidence>
<evidence type="ECO:0000256" key="7">
    <source>
        <dbReference type="SAM" id="MobiDB-lite"/>
    </source>
</evidence>
<dbReference type="GeneID" id="30158438"/>
<evidence type="ECO:0000256" key="6">
    <source>
        <dbReference type="ARBA" id="ARBA00023136"/>
    </source>
</evidence>
<evidence type="ECO:0000313" key="10">
    <source>
        <dbReference type="EMBL" id="ODN74819.1"/>
    </source>
</evidence>
<dbReference type="GO" id="GO:0005351">
    <property type="term" value="F:carbohydrate:proton symporter activity"/>
    <property type="evidence" value="ECO:0007669"/>
    <property type="project" value="TreeGrafter"/>
</dbReference>
<keyword evidence="6 8" id="KW-0472">Membrane</keyword>
<feature type="transmembrane region" description="Helical" evidence="8">
    <location>
        <begin position="311"/>
        <end position="331"/>
    </location>
</feature>
<keyword evidence="4 8" id="KW-0812">Transmembrane</keyword>
<dbReference type="PANTHER" id="PTHR48022:SF64">
    <property type="entry name" value="MAJOR FACILITATOR SUPERFAMILY (MFS) PROFILE DOMAIN-CONTAINING PROTEIN"/>
    <property type="match status" value="1"/>
</dbReference>
<dbReference type="InterPro" id="IPR020846">
    <property type="entry name" value="MFS_dom"/>
</dbReference>
<dbReference type="InterPro" id="IPR050360">
    <property type="entry name" value="MFS_Sugar_Transporters"/>
</dbReference>
<dbReference type="FunFam" id="1.20.1250.20:FF:000134">
    <property type="entry name" value="MFS sugar transporter protein"/>
    <property type="match status" value="1"/>
</dbReference>
<comment type="subcellular location">
    <subcellularLocation>
        <location evidence="1">Membrane</location>
        <topology evidence="1">Multi-pass membrane protein</topology>
    </subcellularLocation>
</comment>
<feature type="transmembrane region" description="Helical" evidence="8">
    <location>
        <begin position="114"/>
        <end position="136"/>
    </location>
</feature>
<dbReference type="OrthoDB" id="6133115at2759"/>
<dbReference type="SUPFAM" id="SSF103473">
    <property type="entry name" value="MFS general substrate transporter"/>
    <property type="match status" value="1"/>
</dbReference>
<feature type="transmembrane region" description="Helical" evidence="8">
    <location>
        <begin position="270"/>
        <end position="291"/>
    </location>
</feature>
<evidence type="ECO:0000313" key="11">
    <source>
        <dbReference type="Proteomes" id="UP000094065"/>
    </source>
</evidence>
<evidence type="ECO:0000256" key="3">
    <source>
        <dbReference type="ARBA" id="ARBA00022448"/>
    </source>
</evidence>
<keyword evidence="3" id="KW-0813">Transport</keyword>
<dbReference type="Pfam" id="PF00083">
    <property type="entry name" value="Sugar_tr"/>
    <property type="match status" value="1"/>
</dbReference>
<proteinExistence type="inferred from homology"/>
<dbReference type="PROSITE" id="PS50850">
    <property type="entry name" value="MFS"/>
    <property type="match status" value="1"/>
</dbReference>
<feature type="transmembrane region" description="Helical" evidence="8">
    <location>
        <begin position="21"/>
        <end position="38"/>
    </location>
</feature>
<dbReference type="PANTHER" id="PTHR48022">
    <property type="entry name" value="PLASTIDIC GLUCOSE TRANSPORTER 4"/>
    <property type="match status" value="1"/>
</dbReference>
<keyword evidence="5 8" id="KW-1133">Transmembrane helix</keyword>
<dbReference type="RefSeq" id="XP_018990600.1">
    <property type="nucleotide sequence ID" value="XM_019141793.1"/>
</dbReference>
<dbReference type="EMBL" id="AWGJ01000011">
    <property type="protein sequence ID" value="ODN74819.1"/>
    <property type="molecule type" value="Genomic_DNA"/>
</dbReference>
<feature type="compositionally biased region" description="Basic and acidic residues" evidence="7">
    <location>
        <begin position="511"/>
        <end position="522"/>
    </location>
</feature>
<dbReference type="InterPro" id="IPR005828">
    <property type="entry name" value="MFS_sugar_transport-like"/>
</dbReference>
<dbReference type="Proteomes" id="UP000094065">
    <property type="component" value="Unassembled WGS sequence"/>
</dbReference>
<feature type="transmembrane region" description="Helical" evidence="8">
    <location>
        <begin position="435"/>
        <end position="453"/>
    </location>
</feature>
<evidence type="ECO:0000259" key="9">
    <source>
        <dbReference type="PROSITE" id="PS50850"/>
    </source>
</evidence>
<comment type="similarity">
    <text evidence="2">Belongs to the major facilitator superfamily. Sugar transporter (TC 2.A.1.1) family.</text>
</comment>
<feature type="transmembrane region" description="Helical" evidence="8">
    <location>
        <begin position="58"/>
        <end position="77"/>
    </location>
</feature>
<accession>A0A1E3HEP6</accession>
<feature type="transmembrane region" description="Helical" evidence="8">
    <location>
        <begin position="148"/>
        <end position="171"/>
    </location>
</feature>